<dbReference type="NCBIfam" id="TIGR01730">
    <property type="entry name" value="RND_mfp"/>
    <property type="match status" value="1"/>
</dbReference>
<dbReference type="Proteomes" id="UP000016496">
    <property type="component" value="Unassembled WGS sequence"/>
</dbReference>
<dbReference type="OrthoDB" id="9809068at2"/>
<evidence type="ECO:0000313" key="6">
    <source>
        <dbReference type="Proteomes" id="UP000016496"/>
    </source>
</evidence>
<evidence type="ECO:0000256" key="1">
    <source>
        <dbReference type="ARBA" id="ARBA00009477"/>
    </source>
</evidence>
<dbReference type="PATRIC" id="fig|1321819.3.peg.3135"/>
<feature type="region of interest" description="Disordered" evidence="3">
    <location>
        <begin position="26"/>
        <end position="72"/>
    </location>
</feature>
<reference evidence="5 6" key="1">
    <citation type="submission" date="2013-08" db="EMBL/GenBank/DDBJ databases">
        <authorList>
            <person name="Weinstock G."/>
            <person name="Sodergren E."/>
            <person name="Wylie T."/>
            <person name="Fulton L."/>
            <person name="Fulton R."/>
            <person name="Fronick C."/>
            <person name="O'Laughlin M."/>
            <person name="Godfrey J."/>
            <person name="Miner T."/>
            <person name="Herter B."/>
            <person name="Appelbaum E."/>
            <person name="Cordes M."/>
            <person name="Lek S."/>
            <person name="Wollam A."/>
            <person name="Pepin K.H."/>
            <person name="Palsikar V.B."/>
            <person name="Mitreva M."/>
            <person name="Wilson R.K."/>
        </authorList>
    </citation>
    <scope>NUCLEOTIDE SEQUENCE [LARGE SCALE GENOMIC DNA]</scope>
    <source>
        <strain evidence="5 6">F0041</strain>
    </source>
</reference>
<accession>U2BSF8</accession>
<dbReference type="RefSeq" id="WP_021647208.1">
    <property type="nucleotide sequence ID" value="NZ_KE993166.1"/>
</dbReference>
<comment type="similarity">
    <text evidence="1">Belongs to the membrane fusion protein (MFP) (TC 8.A.1) family.</text>
</comment>
<gene>
    <name evidence="5" type="ORF">HMPREF1981_03401</name>
</gene>
<dbReference type="Gene3D" id="1.10.287.470">
    <property type="entry name" value="Helix hairpin bin"/>
    <property type="match status" value="1"/>
</dbReference>
<dbReference type="InterPro" id="IPR058627">
    <property type="entry name" value="MdtA-like_C"/>
</dbReference>
<name>U2BSF8_9BACE</name>
<dbReference type="HOGENOM" id="CLU_041892_0_0_10"/>
<dbReference type="PANTHER" id="PTHR30097:SF4">
    <property type="entry name" value="SLR6042 PROTEIN"/>
    <property type="match status" value="1"/>
</dbReference>
<dbReference type="GO" id="GO:0022857">
    <property type="term" value="F:transmembrane transporter activity"/>
    <property type="evidence" value="ECO:0007669"/>
    <property type="project" value="InterPro"/>
</dbReference>
<evidence type="ECO:0000259" key="4">
    <source>
        <dbReference type="Pfam" id="PF25967"/>
    </source>
</evidence>
<dbReference type="GO" id="GO:0060003">
    <property type="term" value="P:copper ion export"/>
    <property type="evidence" value="ECO:0007669"/>
    <property type="project" value="TreeGrafter"/>
</dbReference>
<dbReference type="AlphaFoldDB" id="U2BSF8"/>
<dbReference type="Gene3D" id="2.40.30.170">
    <property type="match status" value="1"/>
</dbReference>
<dbReference type="SUPFAM" id="SSF111369">
    <property type="entry name" value="HlyD-like secretion proteins"/>
    <property type="match status" value="1"/>
</dbReference>
<dbReference type="GO" id="GO:0030313">
    <property type="term" value="C:cell envelope"/>
    <property type="evidence" value="ECO:0007669"/>
    <property type="project" value="TreeGrafter"/>
</dbReference>
<dbReference type="GO" id="GO:0015679">
    <property type="term" value="P:plasma membrane copper ion transport"/>
    <property type="evidence" value="ECO:0007669"/>
    <property type="project" value="TreeGrafter"/>
</dbReference>
<dbReference type="InterPro" id="IPR006143">
    <property type="entry name" value="RND_pump_MFP"/>
</dbReference>
<proteinExistence type="inferred from homology"/>
<keyword evidence="2" id="KW-0813">Transport</keyword>
<feature type="compositionally biased region" description="Basic and acidic residues" evidence="3">
    <location>
        <begin position="34"/>
        <end position="68"/>
    </location>
</feature>
<evidence type="ECO:0000313" key="5">
    <source>
        <dbReference type="EMBL" id="ERI81099.1"/>
    </source>
</evidence>
<sequence length="413" mass="45397">MKKLIYIAFLGLFILGSCTHKHKEGTCGSTHTHAIGDNHTHEEGDEHDHEKEVGHNHEEEGHNHEKESTCGGNEDEIILSAAKAEAAGVKCSIVEPAPFRQVIKTSGQISAAQGDESVIVATVSGIVSFHGQITEGMAVNRGKPLVNISSSKTAEGDAAQRALIVHESAKKEYERVKALVESRIVSKKEYEQAKLNHDNAHIAYEALSKNYSPKGQEISSPLGGYVKNILIREGDYVSVGQPLMSVTQNRRLFLRAEVSEKYYSHLRNIRSANFRTPYHNRVYELKQLNGRLLSFGKSSGSQSFYVPVTFEFDNTVDVLPGSFVEVYLLSSDMENVLSLPRTALTEEQGSFFVYLNVDEEGYRKQEVTLGADNGKNVQILSGLKAGDRVVVEGANQVRLAGISTAIPGHTHNH</sequence>
<dbReference type="Gene3D" id="2.40.420.20">
    <property type="match status" value="1"/>
</dbReference>
<organism evidence="5 6">
    <name type="scientific">Bacteroides pyogenes F0041</name>
    <dbReference type="NCBI Taxonomy" id="1321819"/>
    <lineage>
        <taxon>Bacteria</taxon>
        <taxon>Pseudomonadati</taxon>
        <taxon>Bacteroidota</taxon>
        <taxon>Bacteroidia</taxon>
        <taxon>Bacteroidales</taxon>
        <taxon>Bacteroidaceae</taxon>
        <taxon>Bacteroides</taxon>
    </lineage>
</organism>
<protein>
    <submittedName>
        <fullName evidence="5">Putative ATP synthase F1, epsilon subunit</fullName>
    </submittedName>
</protein>
<comment type="caution">
    <text evidence="5">The sequence shown here is derived from an EMBL/GenBank/DDBJ whole genome shotgun (WGS) entry which is preliminary data.</text>
</comment>
<evidence type="ECO:0000256" key="3">
    <source>
        <dbReference type="SAM" id="MobiDB-lite"/>
    </source>
</evidence>
<feature type="domain" description="Multidrug resistance protein MdtA-like C-terminal permuted SH3" evidence="4">
    <location>
        <begin position="335"/>
        <end position="395"/>
    </location>
</feature>
<dbReference type="Gene3D" id="2.40.50.100">
    <property type="match status" value="1"/>
</dbReference>
<evidence type="ECO:0000256" key="2">
    <source>
        <dbReference type="ARBA" id="ARBA00022448"/>
    </source>
</evidence>
<dbReference type="GO" id="GO:0016020">
    <property type="term" value="C:membrane"/>
    <property type="evidence" value="ECO:0007669"/>
    <property type="project" value="InterPro"/>
</dbReference>
<dbReference type="InterPro" id="IPR051909">
    <property type="entry name" value="MFP_Cation_Efflux"/>
</dbReference>
<dbReference type="PANTHER" id="PTHR30097">
    <property type="entry name" value="CATION EFFLUX SYSTEM PROTEIN CUSB"/>
    <property type="match status" value="1"/>
</dbReference>
<dbReference type="EMBL" id="AWSV01000174">
    <property type="protein sequence ID" value="ERI81099.1"/>
    <property type="molecule type" value="Genomic_DNA"/>
</dbReference>
<dbReference type="PROSITE" id="PS51257">
    <property type="entry name" value="PROKAR_LIPOPROTEIN"/>
    <property type="match status" value="1"/>
</dbReference>
<dbReference type="Pfam" id="PF25967">
    <property type="entry name" value="RND-MFP_C"/>
    <property type="match status" value="1"/>
</dbReference>